<evidence type="ECO:0000256" key="3">
    <source>
        <dbReference type="ARBA" id="ARBA00022729"/>
    </source>
</evidence>
<evidence type="ECO:0000256" key="2">
    <source>
        <dbReference type="ARBA" id="ARBA00022692"/>
    </source>
</evidence>
<dbReference type="SUPFAM" id="SSF56112">
    <property type="entry name" value="Protein kinase-like (PK-like)"/>
    <property type="match status" value="1"/>
</dbReference>
<comment type="subcellular location">
    <subcellularLocation>
        <location evidence="1">Membrane</location>
        <topology evidence="1">Single-pass membrane protein</topology>
    </subcellularLocation>
</comment>
<evidence type="ECO:0000313" key="7">
    <source>
        <dbReference type="Proteomes" id="UP000593579"/>
    </source>
</evidence>
<sequence length="111" mass="12762">MIPIVSGSWLIFKIHDVSDVVKEGYRMIASQFRKFSYSELRKATNNFKELGKEASGVVFKGVLADERVVAVKKLEDAHRLLVYEYVENQSLDKHFFSQEKLLDGKRGLKLP</sequence>
<reference evidence="6 7" key="1">
    <citation type="journal article" date="2019" name="Genome Biol. Evol.">
        <title>Insights into the evolution of the New World diploid cottons (Gossypium, subgenus Houzingenia) based on genome sequencing.</title>
        <authorList>
            <person name="Grover C.E."/>
            <person name="Arick M.A. 2nd"/>
            <person name="Thrash A."/>
            <person name="Conover J.L."/>
            <person name="Sanders W.S."/>
            <person name="Peterson D.G."/>
            <person name="Frelichowski J.E."/>
            <person name="Scheffler J.A."/>
            <person name="Scheffler B.E."/>
            <person name="Wendel J.F."/>
        </authorList>
    </citation>
    <scope>NUCLEOTIDE SEQUENCE [LARGE SCALE GENOMIC DNA]</scope>
    <source>
        <strain evidence="6">5</strain>
        <tissue evidence="6">Leaf</tissue>
    </source>
</reference>
<evidence type="ECO:0008006" key="8">
    <source>
        <dbReference type="Google" id="ProtNLM"/>
    </source>
</evidence>
<evidence type="ECO:0000256" key="1">
    <source>
        <dbReference type="ARBA" id="ARBA00004167"/>
    </source>
</evidence>
<evidence type="ECO:0000256" key="4">
    <source>
        <dbReference type="ARBA" id="ARBA00022989"/>
    </source>
</evidence>
<dbReference type="AlphaFoldDB" id="A0A7J9CR63"/>
<dbReference type="Gene3D" id="3.30.200.20">
    <property type="entry name" value="Phosphorylase Kinase, domain 1"/>
    <property type="match status" value="1"/>
</dbReference>
<name>A0A7J9CR63_GOSGO</name>
<gene>
    <name evidence="6" type="ORF">Gogos_002171</name>
</gene>
<keyword evidence="2" id="KW-0812">Transmembrane</keyword>
<keyword evidence="7" id="KW-1185">Reference proteome</keyword>
<dbReference type="GO" id="GO:0016020">
    <property type="term" value="C:membrane"/>
    <property type="evidence" value="ECO:0007669"/>
    <property type="project" value="UniProtKB-SubCell"/>
</dbReference>
<evidence type="ECO:0000313" key="6">
    <source>
        <dbReference type="EMBL" id="MBA0750784.1"/>
    </source>
</evidence>
<dbReference type="OrthoDB" id="619632at2759"/>
<keyword evidence="5" id="KW-0472">Membrane</keyword>
<proteinExistence type="predicted"/>
<dbReference type="PANTHER" id="PTHR47974">
    <property type="entry name" value="OS07G0415500 PROTEIN"/>
    <property type="match status" value="1"/>
</dbReference>
<keyword evidence="4" id="KW-1133">Transmembrane helix</keyword>
<protein>
    <recommendedName>
        <fullName evidence="8">Protein kinase domain-containing protein</fullName>
    </recommendedName>
</protein>
<comment type="caution">
    <text evidence="6">The sequence shown here is derived from an EMBL/GenBank/DDBJ whole genome shotgun (WGS) entry which is preliminary data.</text>
</comment>
<organism evidence="6 7">
    <name type="scientific">Gossypium gossypioides</name>
    <name type="common">Mexican cotton</name>
    <name type="synonym">Selera gossypioides</name>
    <dbReference type="NCBI Taxonomy" id="34282"/>
    <lineage>
        <taxon>Eukaryota</taxon>
        <taxon>Viridiplantae</taxon>
        <taxon>Streptophyta</taxon>
        <taxon>Embryophyta</taxon>
        <taxon>Tracheophyta</taxon>
        <taxon>Spermatophyta</taxon>
        <taxon>Magnoliopsida</taxon>
        <taxon>eudicotyledons</taxon>
        <taxon>Gunneridae</taxon>
        <taxon>Pentapetalae</taxon>
        <taxon>rosids</taxon>
        <taxon>malvids</taxon>
        <taxon>Malvales</taxon>
        <taxon>Malvaceae</taxon>
        <taxon>Malvoideae</taxon>
        <taxon>Gossypium</taxon>
    </lineage>
</organism>
<evidence type="ECO:0000256" key="5">
    <source>
        <dbReference type="ARBA" id="ARBA00023136"/>
    </source>
</evidence>
<keyword evidence="3" id="KW-0732">Signal</keyword>
<accession>A0A7J9CR63</accession>
<dbReference type="EMBL" id="JABEZY010000012">
    <property type="protein sequence ID" value="MBA0750784.1"/>
    <property type="molecule type" value="Genomic_DNA"/>
</dbReference>
<dbReference type="Proteomes" id="UP000593579">
    <property type="component" value="Unassembled WGS sequence"/>
</dbReference>
<dbReference type="InterPro" id="IPR011009">
    <property type="entry name" value="Kinase-like_dom_sf"/>
</dbReference>
<dbReference type="PANTHER" id="PTHR47974:SF4">
    <property type="entry name" value="RECEPTOR-LIKE SERINE_THREONINE-PROTEIN KINASE"/>
    <property type="match status" value="1"/>
</dbReference>